<evidence type="ECO:0000256" key="2">
    <source>
        <dbReference type="ARBA" id="ARBA00022927"/>
    </source>
</evidence>
<dbReference type="Pfam" id="PF10475">
    <property type="entry name" value="Vps54_N"/>
    <property type="match status" value="1"/>
</dbReference>
<evidence type="ECO:0000256" key="1">
    <source>
        <dbReference type="ARBA" id="ARBA00022448"/>
    </source>
</evidence>
<evidence type="ECO:0000256" key="3">
    <source>
        <dbReference type="ARBA" id="ARBA00023054"/>
    </source>
</evidence>
<feature type="region of interest" description="Disordered" evidence="4">
    <location>
        <begin position="396"/>
        <end position="477"/>
    </location>
</feature>
<feature type="region of interest" description="Disordered" evidence="4">
    <location>
        <begin position="342"/>
        <end position="380"/>
    </location>
</feature>
<dbReference type="EMBL" id="JALJOT010000003">
    <property type="protein sequence ID" value="KAK9916773.1"/>
    <property type="molecule type" value="Genomic_DNA"/>
</dbReference>
<evidence type="ECO:0000259" key="6">
    <source>
        <dbReference type="Pfam" id="PF10475"/>
    </source>
</evidence>
<evidence type="ECO:0000256" key="4">
    <source>
        <dbReference type="SAM" id="MobiDB-lite"/>
    </source>
</evidence>
<dbReference type="InterPro" id="IPR040047">
    <property type="entry name" value="VPS50"/>
</dbReference>
<dbReference type="InterPro" id="IPR019514">
    <property type="entry name" value="Syndetin_C"/>
</dbReference>
<feature type="domain" description="Vacuolar protein sorting-associated protein 54 N-terminal" evidence="6">
    <location>
        <begin position="17"/>
        <end position="308"/>
    </location>
</feature>
<name>A0ABR2YY98_9CHLO</name>
<feature type="compositionally biased region" description="Low complexity" evidence="4">
    <location>
        <begin position="666"/>
        <end position="721"/>
    </location>
</feature>
<evidence type="ECO:0000313" key="8">
    <source>
        <dbReference type="Proteomes" id="UP001491310"/>
    </source>
</evidence>
<feature type="domain" description="Syndetin C-terminal" evidence="5">
    <location>
        <begin position="880"/>
        <end position="1123"/>
    </location>
</feature>
<dbReference type="PANTHER" id="PTHR13258:SF0">
    <property type="entry name" value="SYNDETIN"/>
    <property type="match status" value="1"/>
</dbReference>
<organism evidence="7 8">
    <name type="scientific">Coccomyxa subellipsoidea</name>
    <dbReference type="NCBI Taxonomy" id="248742"/>
    <lineage>
        <taxon>Eukaryota</taxon>
        <taxon>Viridiplantae</taxon>
        <taxon>Chlorophyta</taxon>
        <taxon>core chlorophytes</taxon>
        <taxon>Trebouxiophyceae</taxon>
        <taxon>Trebouxiophyceae incertae sedis</taxon>
        <taxon>Coccomyxaceae</taxon>
        <taxon>Coccomyxa</taxon>
    </lineage>
</organism>
<keyword evidence="2" id="KW-0653">Protein transport</keyword>
<keyword evidence="8" id="KW-1185">Reference proteome</keyword>
<keyword evidence="3" id="KW-0175">Coiled coil</keyword>
<sequence>MSPRSREALARGKQEALDALPADYYQPDYDPVAGELAMLPRMFTEGDLEAIVEERSGVLETVSERLSQHVLSNYSKFVAGVTEVASVERDLQDAHMTAKTSRGELANALAEVRANMVITRKQKQKQGLERMLGMLQQLREAAHLHDALRAAQENGEFAGSFWLCAQCARALAPLSFLLVAPELTATVSALYEETVARLESSLQTVCADFQPDPYAKVLEGYVYLGNVASLGEEVMAAFAAVVGVAALKVARGVVLTRPVPGLEERVKSTQLLQELVKFVPPDLFRTCLTRVLMVVFEILSSHYHMSRWHEERIEQHTTDMEALHTAGLSLRERIDALVQEQAASPTFADSPAPSERAGASANGSEAFTKQEEEDEEDAAGSIAAVVERSLQRAVKSKAHGLPNADSSGSPGNAVEADAADRGDADAERGAEKEEGGNIGMENGGEQQDMDRTAAAASTSGKVEDKGGGKGSRKKNATDAKAMEIEYLEGELEALAEKEREEVLWGEALTQVEEGLKAGRRWLWDEASRKVGMLLAAPAAFQGEHFLQVLEWTQTMLEAGEAFCGSESATLRDALKRQSGRFFAAYHSANLQALHSMLEREVWKQLPMIPGGLPSIRGALAPPSGNRAFPFDTSNFGAWVSHGNPWRMQAYEDEEEEAEGQRTPVQPSEGDSSAAPASEAAEASGNGATTAAATAKAEPAADNARALTASTASTSGRGAAEAVPPMTTSSLRLAKWLAEYATLMRLIRSEAGRVWSGMAELFELYFLHTFHTFGDISVLELTNPQLQRQGGADIVPVRLKNAILRILARSKYRQYYLQQPAAAAAAAAGGAGPGTPPQGMPQYGGASPPLKEYSPFGRLPPAAQPASAGPETTAFSHPGNMFGLMERKVAVDSLRSVAGLLSDSYSGLHEAVFGRTDVPENHTLDTFFSTVKATADLRDMVLRAAARYNLPIRWLPDRLAEQNFNIDEPPTRASPWVKVLMSHAAKLRQSLDASPGLSPANVDELWRHAMHFTAEVVLEGMAKAGAKGKCTPMGRAAMSLDLQAVQKGLADLAGPGGAEAAADSLRLVDTYIKAFYLPWGEELRRWALTHPEYTRDQIMMLVVCIAEAKGLKRKERNAFLSLLEADLSDLRAVP</sequence>
<protein>
    <recommendedName>
        <fullName evidence="9">Vacuolar protein sorting-associated protein 51 homolog</fullName>
    </recommendedName>
</protein>
<evidence type="ECO:0000313" key="7">
    <source>
        <dbReference type="EMBL" id="KAK9916773.1"/>
    </source>
</evidence>
<accession>A0ABR2YY98</accession>
<proteinExistence type="predicted"/>
<gene>
    <name evidence="7" type="ORF">WJX75_006792</name>
</gene>
<evidence type="ECO:0008006" key="9">
    <source>
        <dbReference type="Google" id="ProtNLM"/>
    </source>
</evidence>
<evidence type="ECO:0000259" key="5">
    <source>
        <dbReference type="Pfam" id="PF10474"/>
    </source>
</evidence>
<dbReference type="InterPro" id="IPR019515">
    <property type="entry name" value="VPS54_N"/>
</dbReference>
<dbReference type="Proteomes" id="UP001491310">
    <property type="component" value="Unassembled WGS sequence"/>
</dbReference>
<feature type="region of interest" description="Disordered" evidence="4">
    <location>
        <begin position="650"/>
        <end position="723"/>
    </location>
</feature>
<dbReference type="PANTHER" id="PTHR13258">
    <property type="entry name" value="SYNDETIN"/>
    <property type="match status" value="1"/>
</dbReference>
<comment type="caution">
    <text evidence="7">The sequence shown here is derived from an EMBL/GenBank/DDBJ whole genome shotgun (WGS) entry which is preliminary data.</text>
</comment>
<feature type="compositionally biased region" description="Basic and acidic residues" evidence="4">
    <location>
        <begin position="418"/>
        <end position="435"/>
    </location>
</feature>
<dbReference type="Pfam" id="PF10474">
    <property type="entry name" value="Syndetin_C"/>
    <property type="match status" value="1"/>
</dbReference>
<keyword evidence="1" id="KW-0813">Transport</keyword>
<reference evidence="7 8" key="1">
    <citation type="journal article" date="2024" name="Nat. Commun.">
        <title>Phylogenomics reveals the evolutionary origins of lichenization in chlorophyte algae.</title>
        <authorList>
            <person name="Puginier C."/>
            <person name="Libourel C."/>
            <person name="Otte J."/>
            <person name="Skaloud P."/>
            <person name="Haon M."/>
            <person name="Grisel S."/>
            <person name="Petersen M."/>
            <person name="Berrin J.G."/>
            <person name="Delaux P.M."/>
            <person name="Dal Grande F."/>
            <person name="Keller J."/>
        </authorList>
    </citation>
    <scope>NUCLEOTIDE SEQUENCE [LARGE SCALE GENOMIC DNA]</scope>
    <source>
        <strain evidence="7 8">SAG 216-7</strain>
    </source>
</reference>